<evidence type="ECO:0000313" key="1">
    <source>
        <dbReference type="EMBL" id="KAK3713624.1"/>
    </source>
</evidence>
<dbReference type="Proteomes" id="UP001281147">
    <property type="component" value="Unassembled WGS sequence"/>
</dbReference>
<gene>
    <name evidence="1" type="ORF">LTR37_008318</name>
</gene>
<organism evidence="1 2">
    <name type="scientific">Vermiconidia calcicola</name>
    <dbReference type="NCBI Taxonomy" id="1690605"/>
    <lineage>
        <taxon>Eukaryota</taxon>
        <taxon>Fungi</taxon>
        <taxon>Dikarya</taxon>
        <taxon>Ascomycota</taxon>
        <taxon>Pezizomycotina</taxon>
        <taxon>Dothideomycetes</taxon>
        <taxon>Dothideomycetidae</taxon>
        <taxon>Mycosphaerellales</taxon>
        <taxon>Extremaceae</taxon>
        <taxon>Vermiconidia</taxon>
    </lineage>
</organism>
<sequence>MEFEGQRRPGPLWCGRSAYSFQQEWDSEFVLEEFIGSNIPKYAIISHRWSNNEASYQTFEKGSKTIGNSQYQNGSYGWDKIDAACQIARSRELDWLWIDTCCIDKKSSAELSEAINSMFNWYQRAEECYVLLPDVADDTAAFRRAAHAEEGTVVNAAKIGYEMWDPQDFIKSTWFTRAWTVQELLAPSRVLFYTTDFNCLGSKMDLQDLISDATKVPLIFITQNDMIHRASVAERMKWASRRQATREEDLAYSMLGLFGVNMPLLYGEGNKAFLRLQTEIIRTSDDETIFGWSGKSHYNTNGLLAPDIAAFSTVSDIRRHYVVPRQHYEVTNKGIRITLPLRRPQLEQAFAKSGEVRVLMLLNCADYLHAYGPREEGSSFGILVILRRDTRGLHRDSRLRQMQPALGDRISLRPIKSVKSIAETANESGDTYYVVRGNDGSMGFCDLVSPATEEDAINVPVYFSTGW</sequence>
<protein>
    <submittedName>
        <fullName evidence="1">Uncharacterized protein</fullName>
    </submittedName>
</protein>
<dbReference type="EMBL" id="JAUTXU010000061">
    <property type="protein sequence ID" value="KAK3713624.1"/>
    <property type="molecule type" value="Genomic_DNA"/>
</dbReference>
<accession>A0ACC3NAS8</accession>
<keyword evidence="2" id="KW-1185">Reference proteome</keyword>
<evidence type="ECO:0000313" key="2">
    <source>
        <dbReference type="Proteomes" id="UP001281147"/>
    </source>
</evidence>
<comment type="caution">
    <text evidence="1">The sequence shown here is derived from an EMBL/GenBank/DDBJ whole genome shotgun (WGS) entry which is preliminary data.</text>
</comment>
<proteinExistence type="predicted"/>
<name>A0ACC3NAS8_9PEZI</name>
<reference evidence="1" key="1">
    <citation type="submission" date="2023-07" db="EMBL/GenBank/DDBJ databases">
        <title>Black Yeasts Isolated from many extreme environments.</title>
        <authorList>
            <person name="Coleine C."/>
            <person name="Stajich J.E."/>
            <person name="Selbmann L."/>
        </authorList>
    </citation>
    <scope>NUCLEOTIDE SEQUENCE</scope>
    <source>
        <strain evidence="1">CCFEE 5714</strain>
    </source>
</reference>